<dbReference type="GO" id="GO:0004366">
    <property type="term" value="F:glycerol-3-phosphate O-acyltransferase activity"/>
    <property type="evidence" value="ECO:0007669"/>
    <property type="project" value="TreeGrafter"/>
</dbReference>
<evidence type="ECO:0000256" key="11">
    <source>
        <dbReference type="ARBA" id="ARBA00023264"/>
    </source>
</evidence>
<dbReference type="EMBL" id="AP029266">
    <property type="protein sequence ID" value="BFG01381.1"/>
    <property type="molecule type" value="Genomic_DNA"/>
</dbReference>
<comment type="similarity">
    <text evidence="3">Belongs to the 1-acyl-sn-glycerol-3-phosphate acyltransferase family.</text>
</comment>
<evidence type="ECO:0000256" key="10">
    <source>
        <dbReference type="ARBA" id="ARBA00023209"/>
    </source>
</evidence>
<comment type="pathway">
    <text evidence="2">Lipid metabolism.</text>
</comment>
<dbReference type="InterPro" id="IPR002123">
    <property type="entry name" value="Plipid/glycerol_acylTrfase"/>
</dbReference>
<dbReference type="InterPro" id="IPR045252">
    <property type="entry name" value="LPCAT1-like"/>
</dbReference>
<evidence type="ECO:0000256" key="1">
    <source>
        <dbReference type="ARBA" id="ARBA00004370"/>
    </source>
</evidence>
<accession>A0AAU9G0P2</accession>
<feature type="domain" description="Phospholipid/glycerol acyltransferase" evidence="15">
    <location>
        <begin position="224"/>
        <end position="335"/>
    </location>
</feature>
<evidence type="ECO:0000256" key="12">
    <source>
        <dbReference type="ARBA" id="ARBA00023315"/>
    </source>
</evidence>
<dbReference type="SUPFAM" id="SSF69593">
    <property type="entry name" value="Glycerol-3-phosphate (1)-acyltransferase"/>
    <property type="match status" value="1"/>
</dbReference>
<keyword evidence="11" id="KW-1208">Phospholipid metabolism</keyword>
<keyword evidence="9 14" id="KW-0472">Membrane</keyword>
<evidence type="ECO:0000256" key="9">
    <source>
        <dbReference type="ARBA" id="ARBA00023136"/>
    </source>
</evidence>
<keyword evidence="6 14" id="KW-0812">Transmembrane</keyword>
<evidence type="ECO:0000256" key="7">
    <source>
        <dbReference type="ARBA" id="ARBA00022989"/>
    </source>
</evidence>
<keyword evidence="10" id="KW-0594">Phospholipid biosynthesis</keyword>
<keyword evidence="4" id="KW-0444">Lipid biosynthesis</keyword>
<keyword evidence="8" id="KW-0443">Lipid metabolism</keyword>
<dbReference type="PANTHER" id="PTHR23063">
    <property type="entry name" value="PHOSPHOLIPID ACYLTRANSFERASE"/>
    <property type="match status" value="1"/>
</dbReference>
<evidence type="ECO:0000256" key="14">
    <source>
        <dbReference type="SAM" id="Phobius"/>
    </source>
</evidence>
<gene>
    <name evidence="16" type="ORF">DMAD_01143</name>
</gene>
<keyword evidence="17" id="KW-1185">Reference proteome</keyword>
<feature type="transmembrane region" description="Helical" evidence="14">
    <location>
        <begin position="6"/>
        <end position="26"/>
    </location>
</feature>
<dbReference type="GO" id="GO:0019432">
    <property type="term" value="P:triglyceride biosynthetic process"/>
    <property type="evidence" value="ECO:0007669"/>
    <property type="project" value="TreeGrafter"/>
</dbReference>
<comment type="pathway">
    <text evidence="13">Phospholipid metabolism.</text>
</comment>
<evidence type="ECO:0000256" key="4">
    <source>
        <dbReference type="ARBA" id="ARBA00022516"/>
    </source>
</evidence>
<dbReference type="Pfam" id="PF01553">
    <property type="entry name" value="Acyltransferase"/>
    <property type="match status" value="1"/>
</dbReference>
<keyword evidence="5" id="KW-0808">Transferase</keyword>
<evidence type="ECO:0000256" key="13">
    <source>
        <dbReference type="ARBA" id="ARBA00025707"/>
    </source>
</evidence>
<reference evidence="16 17" key="1">
    <citation type="submission" date="2024-02" db="EMBL/GenBank/DDBJ databases">
        <title>A chromosome-level genome assembly of Drosophila madeirensis, a fruit fly species endemic to Madeira island.</title>
        <authorList>
            <person name="Tomihara K."/>
            <person name="Llopart A."/>
            <person name="Yamamoto D."/>
        </authorList>
    </citation>
    <scope>NUCLEOTIDE SEQUENCE [LARGE SCALE GENOMIC DNA]</scope>
    <source>
        <strain evidence="16 17">RF1</strain>
    </source>
</reference>
<dbReference type="CDD" id="cd07991">
    <property type="entry name" value="LPLAT_LPCAT1-like"/>
    <property type="match status" value="1"/>
</dbReference>
<evidence type="ECO:0000313" key="17">
    <source>
        <dbReference type="Proteomes" id="UP001500889"/>
    </source>
</evidence>
<keyword evidence="7 14" id="KW-1133">Transmembrane helix</keyword>
<dbReference type="GO" id="GO:0005783">
    <property type="term" value="C:endoplasmic reticulum"/>
    <property type="evidence" value="ECO:0007669"/>
    <property type="project" value="TreeGrafter"/>
</dbReference>
<dbReference type="GO" id="GO:0016020">
    <property type="term" value="C:membrane"/>
    <property type="evidence" value="ECO:0007669"/>
    <property type="project" value="UniProtKB-SubCell"/>
</dbReference>
<dbReference type="GO" id="GO:0008654">
    <property type="term" value="P:phospholipid biosynthetic process"/>
    <property type="evidence" value="ECO:0007669"/>
    <property type="project" value="UniProtKB-KW"/>
</dbReference>
<dbReference type="PANTHER" id="PTHR23063:SF2">
    <property type="entry name" value="GLYCEROL-3-PHOSPHATE ACYLTRANSFERASE 4, ISOFORM D-RELATED"/>
    <property type="match status" value="1"/>
</dbReference>
<organism evidence="16 17">
    <name type="scientific">Drosophila madeirensis</name>
    <name type="common">Fruit fly</name>
    <dbReference type="NCBI Taxonomy" id="30013"/>
    <lineage>
        <taxon>Eukaryota</taxon>
        <taxon>Metazoa</taxon>
        <taxon>Ecdysozoa</taxon>
        <taxon>Arthropoda</taxon>
        <taxon>Hexapoda</taxon>
        <taxon>Insecta</taxon>
        <taxon>Pterygota</taxon>
        <taxon>Neoptera</taxon>
        <taxon>Endopterygota</taxon>
        <taxon>Diptera</taxon>
        <taxon>Brachycera</taxon>
        <taxon>Muscomorpha</taxon>
        <taxon>Ephydroidea</taxon>
        <taxon>Drosophilidae</taxon>
        <taxon>Drosophila</taxon>
        <taxon>Sophophora</taxon>
    </lineage>
</organism>
<keyword evidence="12 16" id="KW-0012">Acyltransferase</keyword>
<proteinExistence type="inferred from homology"/>
<evidence type="ECO:0000259" key="15">
    <source>
        <dbReference type="SMART" id="SM00563"/>
    </source>
</evidence>
<evidence type="ECO:0000256" key="3">
    <source>
        <dbReference type="ARBA" id="ARBA00008655"/>
    </source>
</evidence>
<dbReference type="SMART" id="SM00563">
    <property type="entry name" value="PlsC"/>
    <property type="match status" value="1"/>
</dbReference>
<comment type="subcellular location">
    <subcellularLocation>
        <location evidence="1">Membrane</location>
    </subcellularLocation>
</comment>
<sequence length="417" mass="48072">MWLALLIYGLIFTFGLVSLQNAYLALLERLFGWSSRHLQELRRANEREELKSLGDGWTLNPRVAEQQKQKNVRQRRKKQMQTPAKSQLCQQMEQCCDMISEGMALVLEDDVTTRFVSAPLPAGEWNLLTRDLSVHIGHLSWRLRVVWLLGLLFRYTLLAPLRTATSLSCLLLVPATTGLIGLLCKLRCNQRVGKWLLRQCLCMTASFVPIMRRYHNLEHRPTKGICVCNHTNPLDVLILMCDVQYSLTGQRHDGILGVFQSSLSRVSPHMWFNRREPGEREALGDALRQHTQSPDKPPILLFPEGTCINNTAVMQFKKGSFAVSDVVYPMAIRYDRRYGEAYWDSTRYSMFRYMLMLVSSWCLSCDIWYLPPIFREPNESPIRFASRVKAAIAAQAGIEDLPWDGNLKRCSPFRDWL</sequence>
<evidence type="ECO:0000313" key="16">
    <source>
        <dbReference type="EMBL" id="BFG01381.1"/>
    </source>
</evidence>
<dbReference type="Proteomes" id="UP001500889">
    <property type="component" value="Chromosome A"/>
</dbReference>
<protein>
    <submittedName>
        <fullName evidence="16">Glycerol-3-phosphate acyltransferase 4</fullName>
    </submittedName>
</protein>
<name>A0AAU9G0P2_DROMD</name>
<evidence type="ECO:0000256" key="8">
    <source>
        <dbReference type="ARBA" id="ARBA00023098"/>
    </source>
</evidence>
<dbReference type="AlphaFoldDB" id="A0AAU9G0P2"/>
<evidence type="ECO:0000256" key="5">
    <source>
        <dbReference type="ARBA" id="ARBA00022679"/>
    </source>
</evidence>
<evidence type="ECO:0000256" key="2">
    <source>
        <dbReference type="ARBA" id="ARBA00005189"/>
    </source>
</evidence>
<evidence type="ECO:0000256" key="6">
    <source>
        <dbReference type="ARBA" id="ARBA00022692"/>
    </source>
</evidence>